<evidence type="ECO:0000256" key="1">
    <source>
        <dbReference type="ARBA" id="ARBA00022801"/>
    </source>
</evidence>
<keyword evidence="1" id="KW-0378">Hydrolase</keyword>
<dbReference type="SUPFAM" id="SSF53254">
    <property type="entry name" value="Phosphoglycerate mutase-like"/>
    <property type="match status" value="1"/>
</dbReference>
<reference evidence="2 3" key="1">
    <citation type="submission" date="2019-05" db="EMBL/GenBank/DDBJ databases">
        <title>Georgenia *** sp. nov., and Georgenia *** sp. nov., isolated from the intestinal contents of plateau pika (Ochotona curzoniae) in the Qinghai-Tibet plateau of China.</title>
        <authorList>
            <person name="Tian Z."/>
        </authorList>
    </citation>
    <scope>NUCLEOTIDE SEQUENCE [LARGE SCALE GENOMIC DNA]</scope>
    <source>
        <strain evidence="2 3">Z294</strain>
    </source>
</reference>
<sequence length="168" mass="17896">MTGRTLVLLRHAHAEPETSLGDARRTLSAHGRRQAAALGPVLAEQLGHVDVALVSSALRTTETYKLVASGLPEAPAADVREELYAAGPREVLALLAEVPEDVEQVLVVGHEPTISSLAHLLDGERSALAEMLFLGISTANAAVLEVPVPWADLDRSTARLVRILRPEP</sequence>
<organism evidence="2 3">
    <name type="scientific">Georgenia wutianyii</name>
    <dbReference type="NCBI Taxonomy" id="2585135"/>
    <lineage>
        <taxon>Bacteria</taxon>
        <taxon>Bacillati</taxon>
        <taxon>Actinomycetota</taxon>
        <taxon>Actinomycetes</taxon>
        <taxon>Micrococcales</taxon>
        <taxon>Bogoriellaceae</taxon>
        <taxon>Georgenia</taxon>
    </lineage>
</organism>
<dbReference type="PANTHER" id="PTHR20935:SF1">
    <property type="entry name" value="SLL1549 PROTEIN"/>
    <property type="match status" value="1"/>
</dbReference>
<dbReference type="Pfam" id="PF00300">
    <property type="entry name" value="His_Phos_1"/>
    <property type="match status" value="1"/>
</dbReference>
<dbReference type="RefSeq" id="WP_139948313.1">
    <property type="nucleotide sequence ID" value="NZ_CP040899.1"/>
</dbReference>
<name>A0ABX5VNX4_9MICO</name>
<dbReference type="PANTHER" id="PTHR20935">
    <property type="entry name" value="PHOSPHOGLYCERATE MUTASE-RELATED"/>
    <property type="match status" value="1"/>
</dbReference>
<gene>
    <name evidence="2" type="ORF">FE251_06580</name>
</gene>
<evidence type="ECO:0000313" key="2">
    <source>
        <dbReference type="EMBL" id="QDB79073.1"/>
    </source>
</evidence>
<dbReference type="Gene3D" id="3.40.50.1240">
    <property type="entry name" value="Phosphoglycerate mutase-like"/>
    <property type="match status" value="1"/>
</dbReference>
<dbReference type="SMART" id="SM00855">
    <property type="entry name" value="PGAM"/>
    <property type="match status" value="1"/>
</dbReference>
<evidence type="ECO:0000313" key="3">
    <source>
        <dbReference type="Proteomes" id="UP000313948"/>
    </source>
</evidence>
<dbReference type="InterPro" id="IPR013078">
    <property type="entry name" value="His_Pase_superF_clade-1"/>
</dbReference>
<dbReference type="InterPro" id="IPR051021">
    <property type="entry name" value="Mito_Ser/Thr_phosphatase"/>
</dbReference>
<dbReference type="EMBL" id="CP040899">
    <property type="protein sequence ID" value="QDB79073.1"/>
    <property type="molecule type" value="Genomic_DNA"/>
</dbReference>
<protein>
    <submittedName>
        <fullName evidence="2">Histidine phosphatase family protein</fullName>
    </submittedName>
</protein>
<accession>A0ABX5VNX4</accession>
<dbReference type="CDD" id="cd07067">
    <property type="entry name" value="HP_PGM_like"/>
    <property type="match status" value="1"/>
</dbReference>
<keyword evidence="3" id="KW-1185">Reference proteome</keyword>
<proteinExistence type="predicted"/>
<dbReference type="Proteomes" id="UP000313948">
    <property type="component" value="Chromosome"/>
</dbReference>
<dbReference type="InterPro" id="IPR029033">
    <property type="entry name" value="His_PPase_superfam"/>
</dbReference>